<dbReference type="SUPFAM" id="SSF52540">
    <property type="entry name" value="P-loop containing nucleoside triphosphate hydrolases"/>
    <property type="match status" value="1"/>
</dbReference>
<evidence type="ECO:0008006" key="3">
    <source>
        <dbReference type="Google" id="ProtNLM"/>
    </source>
</evidence>
<dbReference type="HOGENOM" id="CLU_103067_0_0_7"/>
<protein>
    <recommendedName>
        <fullName evidence="3">Adenylate kinase</fullName>
    </recommendedName>
</protein>
<dbReference type="PANTHER" id="PTHR37816:SF2">
    <property type="entry name" value="DNA TOPOLOGY MODULATION PROTEIN FLAR-RELATED PROTEIN"/>
    <property type="match status" value="1"/>
</dbReference>
<dbReference type="PANTHER" id="PTHR37816">
    <property type="entry name" value="YALI0E33011P"/>
    <property type="match status" value="1"/>
</dbReference>
<dbReference type="EMBL" id="AZHX01002353">
    <property type="protein sequence ID" value="ETW95146.1"/>
    <property type="molecule type" value="Genomic_DNA"/>
</dbReference>
<dbReference type="InterPro" id="IPR027417">
    <property type="entry name" value="P-loop_NTPase"/>
</dbReference>
<comment type="caution">
    <text evidence="1">The sequence shown here is derived from an EMBL/GenBank/DDBJ whole genome shotgun (WGS) entry which is preliminary data.</text>
</comment>
<evidence type="ECO:0000313" key="2">
    <source>
        <dbReference type="Proteomes" id="UP000019140"/>
    </source>
</evidence>
<dbReference type="PATRIC" id="fig|1429439.4.peg.8040"/>
<dbReference type="Pfam" id="PF13238">
    <property type="entry name" value="AAA_18"/>
    <property type="match status" value="1"/>
</dbReference>
<accession>W4LCU6</accession>
<dbReference type="InterPro" id="IPR052922">
    <property type="entry name" value="Cytidylate_Kinase-2"/>
</dbReference>
<dbReference type="Gene3D" id="3.40.50.300">
    <property type="entry name" value="P-loop containing nucleotide triphosphate hydrolases"/>
    <property type="match status" value="1"/>
</dbReference>
<keyword evidence="2" id="KW-1185">Reference proteome</keyword>
<organism evidence="1 2">
    <name type="scientific">Candidatus Entotheonella gemina</name>
    <dbReference type="NCBI Taxonomy" id="1429439"/>
    <lineage>
        <taxon>Bacteria</taxon>
        <taxon>Pseudomonadati</taxon>
        <taxon>Nitrospinota/Tectimicrobiota group</taxon>
        <taxon>Candidatus Tectimicrobiota</taxon>
        <taxon>Candidatus Entotheonellia</taxon>
        <taxon>Candidatus Entotheonellales</taxon>
        <taxon>Candidatus Entotheonellaceae</taxon>
        <taxon>Candidatus Entotheonella</taxon>
    </lineage>
</organism>
<proteinExistence type="predicted"/>
<gene>
    <name evidence="1" type="ORF">ETSY2_48585</name>
</gene>
<name>W4LCU6_9BACT</name>
<dbReference type="Proteomes" id="UP000019140">
    <property type="component" value="Unassembled WGS sequence"/>
</dbReference>
<reference evidence="1 2" key="1">
    <citation type="journal article" date="2014" name="Nature">
        <title>An environmental bacterial taxon with a large and distinct metabolic repertoire.</title>
        <authorList>
            <person name="Wilson M.C."/>
            <person name="Mori T."/>
            <person name="Ruckert C."/>
            <person name="Uria A.R."/>
            <person name="Helf M.J."/>
            <person name="Takada K."/>
            <person name="Gernert C."/>
            <person name="Steffens U.A."/>
            <person name="Heycke N."/>
            <person name="Schmitt S."/>
            <person name="Rinke C."/>
            <person name="Helfrich E.J."/>
            <person name="Brachmann A.O."/>
            <person name="Gurgui C."/>
            <person name="Wakimoto T."/>
            <person name="Kracht M."/>
            <person name="Crusemann M."/>
            <person name="Hentschel U."/>
            <person name="Abe I."/>
            <person name="Matsunaga S."/>
            <person name="Kalinowski J."/>
            <person name="Takeyama H."/>
            <person name="Piel J."/>
        </authorList>
    </citation>
    <scope>NUCLEOTIDE SEQUENCE [LARGE SCALE GENOMIC DNA]</scope>
    <source>
        <strain evidence="2">TSY2</strain>
    </source>
</reference>
<sequence length="181" mass="20753">MTKRIHILGASGSGTTTLGLALIERLNYPHFDTDDYFWLPTDLPFTQKRDAPLRQKRLMGDLTAHDAWVLSGSLCGWGDVAIPLFELVVYLRIPPAIRLERLRQREMARYGERIMPGGDMYEKSQAFLKWAASYDEGGLDMRSRCLHEQWLSSLPCPVVRIEGEHAIEEELDILMREISFS</sequence>
<dbReference type="AlphaFoldDB" id="W4LCU6"/>
<evidence type="ECO:0000313" key="1">
    <source>
        <dbReference type="EMBL" id="ETW95146.1"/>
    </source>
</evidence>
<dbReference type="NCBIfam" id="NF004861">
    <property type="entry name" value="PRK06217.1"/>
    <property type="match status" value="1"/>
</dbReference>